<evidence type="ECO:0000256" key="2">
    <source>
        <dbReference type="SAM" id="Phobius"/>
    </source>
</evidence>
<dbReference type="Proteomes" id="UP000191500">
    <property type="component" value="Unassembled WGS sequence"/>
</dbReference>
<dbReference type="STRING" id="36646.A0A1V6UAH0"/>
<feature type="transmembrane region" description="Helical" evidence="2">
    <location>
        <begin position="178"/>
        <end position="196"/>
    </location>
</feature>
<comment type="caution">
    <text evidence="3">The sequence shown here is derived from an EMBL/GenBank/DDBJ whole genome shotgun (WGS) entry which is preliminary data.</text>
</comment>
<dbReference type="Pfam" id="PF11374">
    <property type="entry name" value="DUF3176"/>
    <property type="match status" value="1"/>
</dbReference>
<name>A0A1V6UAH0_9EURO</name>
<evidence type="ECO:0000313" key="4">
    <source>
        <dbReference type="Proteomes" id="UP000191500"/>
    </source>
</evidence>
<dbReference type="InterPro" id="IPR021514">
    <property type="entry name" value="DUF3176"/>
</dbReference>
<evidence type="ECO:0000313" key="3">
    <source>
        <dbReference type="EMBL" id="OQE35466.1"/>
    </source>
</evidence>
<proteinExistence type="predicted"/>
<keyword evidence="2" id="KW-0812">Transmembrane</keyword>
<dbReference type="EMBL" id="MDDG01000013">
    <property type="protein sequence ID" value="OQE35466.1"/>
    <property type="molecule type" value="Genomic_DNA"/>
</dbReference>
<feature type="transmembrane region" description="Helical" evidence="2">
    <location>
        <begin position="544"/>
        <end position="567"/>
    </location>
</feature>
<keyword evidence="4" id="KW-1185">Reference proteome</keyword>
<accession>A0A1V6UAH0</accession>
<reference evidence="4" key="1">
    <citation type="journal article" date="2017" name="Nat. Microbiol.">
        <title>Global analysis of biosynthetic gene clusters reveals vast potential of secondary metabolite production in Penicillium species.</title>
        <authorList>
            <person name="Nielsen J.C."/>
            <person name="Grijseels S."/>
            <person name="Prigent S."/>
            <person name="Ji B."/>
            <person name="Dainat J."/>
            <person name="Nielsen K.F."/>
            <person name="Frisvad J.C."/>
            <person name="Workman M."/>
            <person name="Nielsen J."/>
        </authorList>
    </citation>
    <scope>NUCLEOTIDE SEQUENCE [LARGE SCALE GENOMIC DNA]</scope>
    <source>
        <strain evidence="4">IBT 31321</strain>
    </source>
</reference>
<feature type="region of interest" description="Disordered" evidence="1">
    <location>
        <begin position="1"/>
        <end position="21"/>
    </location>
</feature>
<sequence>MVTYRSYSAHGQNKSDHELNQSERLVPHVHVDIHTTGTRRGHTATDDKAPNTQVPQTEVKTERPIDWSGSWGWEIGSAMLSVVGLVLLVAFLVKINATPYANWQYTASPNTIVSIIITITKSALLVSVSACLSQLKWNLFHDSTSLYNLQAIDQASRGPWGSLEVLLRGLCGSKMGSLTYVGAFLTVLALAVDPFAQQILTFPSRTVPALNATALIQSAHEYYSLEGQEYSDIFQGLAPSLLTSILSGLSQTNSPLEPQCDSSSCKFSEFVTFGLCSECEDVTAETYQKCHAYEDSMVWSSEYAAFKEIPVNCSYQSPNNFSFDIGLLDVLALQYLNGKLTFDVNSWTSDPRHDGPVFDIQSPLVSFITTNYSTLILYTPSNVTAPPPKPSVTECAIYYCERKYAASSYLSSNQSSRSAHVFDTQQLIPRDAPDEHSYFTDSVHFGPPNGSETLSKNLSYSIDHHTFSGFRDTMGDLFNSTLYDMSVGSGSSGFNMATILRTGNLGRLLDSMSTSVTDTLRASPRGNKIHGQAYRVEIFIDVRWPWIILPAIVTLGSIALLLGTVMTSKQQNSVLWKSTVLPLVSSHLSTTPEHEIASLRSVDDVQRVSKNIRATMIHSEGPLTFTET</sequence>
<gene>
    <name evidence="3" type="ORF">PENCOP_c013G05881</name>
</gene>
<feature type="transmembrane region" description="Helical" evidence="2">
    <location>
        <begin position="112"/>
        <end position="132"/>
    </location>
</feature>
<protein>
    <submittedName>
        <fullName evidence="3">Uncharacterized protein</fullName>
    </submittedName>
</protein>
<dbReference type="PANTHER" id="PTHR35394">
    <property type="entry name" value="DUF3176 DOMAIN-CONTAINING PROTEIN"/>
    <property type="match status" value="1"/>
</dbReference>
<feature type="transmembrane region" description="Helical" evidence="2">
    <location>
        <begin position="71"/>
        <end position="92"/>
    </location>
</feature>
<dbReference type="PANTHER" id="PTHR35394:SF5">
    <property type="entry name" value="DUF3176 DOMAIN-CONTAINING PROTEIN"/>
    <property type="match status" value="1"/>
</dbReference>
<organism evidence="3 4">
    <name type="scientific">Penicillium coprophilum</name>
    <dbReference type="NCBI Taxonomy" id="36646"/>
    <lineage>
        <taxon>Eukaryota</taxon>
        <taxon>Fungi</taxon>
        <taxon>Dikarya</taxon>
        <taxon>Ascomycota</taxon>
        <taxon>Pezizomycotina</taxon>
        <taxon>Eurotiomycetes</taxon>
        <taxon>Eurotiomycetidae</taxon>
        <taxon>Eurotiales</taxon>
        <taxon>Aspergillaceae</taxon>
        <taxon>Penicillium</taxon>
    </lineage>
</organism>
<feature type="compositionally biased region" description="Polar residues" evidence="1">
    <location>
        <begin position="1"/>
        <end position="12"/>
    </location>
</feature>
<dbReference type="AlphaFoldDB" id="A0A1V6UAH0"/>
<keyword evidence="2" id="KW-0472">Membrane</keyword>
<evidence type="ECO:0000256" key="1">
    <source>
        <dbReference type="SAM" id="MobiDB-lite"/>
    </source>
</evidence>
<keyword evidence="2" id="KW-1133">Transmembrane helix</keyword>